<evidence type="ECO:0000313" key="11">
    <source>
        <dbReference type="Proteomes" id="UP000054350"/>
    </source>
</evidence>
<comment type="subcellular location">
    <subcellularLocation>
        <location evidence="1">Membrane</location>
        <topology evidence="1">Multi-pass membrane protein</topology>
    </subcellularLocation>
</comment>
<dbReference type="VEuPathDB" id="FungiDB:AMAG_13933"/>
<dbReference type="Pfam" id="PF01794">
    <property type="entry name" value="Ferric_reduct"/>
    <property type="match status" value="1"/>
</dbReference>
<dbReference type="OMA" id="FTFAKEH"/>
<dbReference type="EMBL" id="GG745359">
    <property type="protein sequence ID" value="KNE69062.1"/>
    <property type="molecule type" value="Genomic_DNA"/>
</dbReference>
<dbReference type="AlphaFoldDB" id="A0A0L0T2Y2"/>
<keyword evidence="6" id="KW-0406">Ion transport</keyword>
<feature type="transmembrane region" description="Helical" evidence="8">
    <location>
        <begin position="90"/>
        <end position="113"/>
    </location>
</feature>
<accession>A0A0L0T2Y2</accession>
<dbReference type="GO" id="GO:0006811">
    <property type="term" value="P:monoatomic ion transport"/>
    <property type="evidence" value="ECO:0007669"/>
    <property type="project" value="UniProtKB-KW"/>
</dbReference>
<dbReference type="SUPFAM" id="SSF52343">
    <property type="entry name" value="Ferredoxin reductase-like, C-terminal NADP-linked domain"/>
    <property type="match status" value="1"/>
</dbReference>
<dbReference type="Pfam" id="PF08030">
    <property type="entry name" value="NAD_binding_6"/>
    <property type="match status" value="1"/>
</dbReference>
<dbReference type="CDD" id="cd06186">
    <property type="entry name" value="NOX_Duox_like_FAD_NADP"/>
    <property type="match status" value="1"/>
</dbReference>
<dbReference type="PROSITE" id="PS51384">
    <property type="entry name" value="FAD_FR"/>
    <property type="match status" value="1"/>
</dbReference>
<evidence type="ECO:0000256" key="2">
    <source>
        <dbReference type="ARBA" id="ARBA00022692"/>
    </source>
</evidence>
<dbReference type="GO" id="GO:0042554">
    <property type="term" value="P:superoxide anion generation"/>
    <property type="evidence" value="ECO:0007669"/>
    <property type="project" value="TreeGrafter"/>
</dbReference>
<keyword evidence="11" id="KW-1185">Reference proteome</keyword>
<keyword evidence="5" id="KW-0560">Oxidoreductase</keyword>
<dbReference type="SFLD" id="SFLDG01169">
    <property type="entry name" value="NADPH_oxidase_subgroup_(NOX)"/>
    <property type="match status" value="1"/>
</dbReference>
<evidence type="ECO:0000256" key="6">
    <source>
        <dbReference type="ARBA" id="ARBA00023065"/>
    </source>
</evidence>
<feature type="transmembrane region" description="Helical" evidence="8">
    <location>
        <begin position="9"/>
        <end position="28"/>
    </location>
</feature>
<feature type="transmembrane region" description="Helical" evidence="8">
    <location>
        <begin position="48"/>
        <end position="69"/>
    </location>
</feature>
<gene>
    <name evidence="10" type="ORF">AMAG_13933</name>
</gene>
<dbReference type="PANTHER" id="PTHR11972">
    <property type="entry name" value="NADPH OXIDASE"/>
    <property type="match status" value="1"/>
</dbReference>
<evidence type="ECO:0000259" key="9">
    <source>
        <dbReference type="PROSITE" id="PS51384"/>
    </source>
</evidence>
<dbReference type="InterPro" id="IPR050369">
    <property type="entry name" value="RBOH/FRE"/>
</dbReference>
<feature type="transmembrane region" description="Helical" evidence="8">
    <location>
        <begin position="200"/>
        <end position="217"/>
    </location>
</feature>
<keyword evidence="4 8" id="KW-1133">Transmembrane helix</keyword>
<keyword evidence="2 8" id="KW-0812">Transmembrane</keyword>
<reference evidence="10 11" key="1">
    <citation type="submission" date="2009-11" db="EMBL/GenBank/DDBJ databases">
        <title>Annotation of Allomyces macrogynus ATCC 38327.</title>
        <authorList>
            <consortium name="The Broad Institute Genome Sequencing Platform"/>
            <person name="Russ C."/>
            <person name="Cuomo C."/>
            <person name="Burger G."/>
            <person name="Gray M.W."/>
            <person name="Holland P.W.H."/>
            <person name="King N."/>
            <person name="Lang F.B.F."/>
            <person name="Roger A.J."/>
            <person name="Ruiz-Trillo I."/>
            <person name="Young S.K."/>
            <person name="Zeng Q."/>
            <person name="Gargeya S."/>
            <person name="Fitzgerald M."/>
            <person name="Haas B."/>
            <person name="Abouelleil A."/>
            <person name="Alvarado L."/>
            <person name="Arachchi H.M."/>
            <person name="Berlin A."/>
            <person name="Chapman S.B."/>
            <person name="Gearin G."/>
            <person name="Goldberg J."/>
            <person name="Griggs A."/>
            <person name="Gujja S."/>
            <person name="Hansen M."/>
            <person name="Heiman D."/>
            <person name="Howarth C."/>
            <person name="Larimer J."/>
            <person name="Lui A."/>
            <person name="MacDonald P.J.P."/>
            <person name="McCowen C."/>
            <person name="Montmayeur A."/>
            <person name="Murphy C."/>
            <person name="Neiman D."/>
            <person name="Pearson M."/>
            <person name="Priest M."/>
            <person name="Roberts A."/>
            <person name="Saif S."/>
            <person name="Shea T."/>
            <person name="Sisk P."/>
            <person name="Stolte C."/>
            <person name="Sykes S."/>
            <person name="Wortman J."/>
            <person name="Nusbaum C."/>
            <person name="Birren B."/>
        </authorList>
    </citation>
    <scope>NUCLEOTIDE SEQUENCE [LARGE SCALE GENOMIC DNA]</scope>
    <source>
        <strain evidence="10 11">ATCC 38327</strain>
    </source>
</reference>
<keyword evidence="6" id="KW-0813">Transport</keyword>
<dbReference type="InterPro" id="IPR039261">
    <property type="entry name" value="FNR_nucleotide-bd"/>
</dbReference>
<feature type="transmembrane region" description="Helical" evidence="8">
    <location>
        <begin position="133"/>
        <end position="156"/>
    </location>
</feature>
<sequence length="507" mass="58215">MTMAVLKRTIVFWVFWLVFQIGLFWAGFFKQKMDPGLATLNRLQWSVWTSRGAGLNLAVTSALLMVPMCRNTMGLLRRTPLGRILPFDEGIFFHKVCAYTVLFFTVVHTTAHYVNFFNVQLKLPALKLKAWQIHYTTWGGATGHVMAVAMFFMYTAAAMRMRQQSFEAFWFTHHLAIVFYIGFFFHGYGCFVKTADGHCRPYYSWSYALFVCTIYVFERLLRVYRGRQPTSIERVIMHPGNAMEIQFNKPSMTYAPGQWVFINLPEVAPLQWHPFTLTSCPEERYASVHIRLVGDWTKNAARVLGCMDEKSTRDPRSVKLRVDGPYAAPADRAFDYDNVICVAAGIGVTPFASVLKSLGFRAKTDPDLVLRKVDFFWVNRDKQAFEWFQAELRSLESMLPSQLLQYHLYLTEKLGLDAIHNYCLNAAGADFDPITQLRAQLQFGRPDWEHELAKVRDRVLAANVGVKRKLRIACFFCGPAPVARALRDACIVLSNGQVDLDFFKEHF</sequence>
<dbReference type="GO" id="GO:0043020">
    <property type="term" value="C:NADPH oxidase complex"/>
    <property type="evidence" value="ECO:0007669"/>
    <property type="project" value="TreeGrafter"/>
</dbReference>
<dbReference type="OrthoDB" id="167398at2759"/>
<organism evidence="10 11">
    <name type="scientific">Allomyces macrogynus (strain ATCC 38327)</name>
    <name type="common">Allomyces javanicus var. macrogynus</name>
    <dbReference type="NCBI Taxonomy" id="578462"/>
    <lineage>
        <taxon>Eukaryota</taxon>
        <taxon>Fungi</taxon>
        <taxon>Fungi incertae sedis</taxon>
        <taxon>Blastocladiomycota</taxon>
        <taxon>Blastocladiomycetes</taxon>
        <taxon>Blastocladiales</taxon>
        <taxon>Blastocladiaceae</taxon>
        <taxon>Allomyces</taxon>
    </lineage>
</organism>
<dbReference type="SFLD" id="SFLDS00052">
    <property type="entry name" value="Ferric_Reductase_Domain"/>
    <property type="match status" value="1"/>
</dbReference>
<protein>
    <recommendedName>
        <fullName evidence="9">FAD-binding FR-type domain-containing protein</fullName>
    </recommendedName>
</protein>
<dbReference type="GO" id="GO:0016175">
    <property type="term" value="F:superoxide-generating NAD(P)H oxidase activity"/>
    <property type="evidence" value="ECO:0007669"/>
    <property type="project" value="TreeGrafter"/>
</dbReference>
<keyword evidence="7 8" id="KW-0472">Membrane</keyword>
<dbReference type="InterPro" id="IPR013130">
    <property type="entry name" value="Fe3_Rdtase_TM_dom"/>
</dbReference>
<dbReference type="PANTHER" id="PTHR11972:SF39">
    <property type="entry name" value="FAD-BINDING FR-TYPE DOMAIN-CONTAINING PROTEIN"/>
    <property type="match status" value="1"/>
</dbReference>
<evidence type="ECO:0000256" key="3">
    <source>
        <dbReference type="ARBA" id="ARBA00022982"/>
    </source>
</evidence>
<dbReference type="Pfam" id="PF08022">
    <property type="entry name" value="FAD_binding_8"/>
    <property type="match status" value="1"/>
</dbReference>
<dbReference type="SUPFAM" id="SSF63380">
    <property type="entry name" value="Riboflavin synthase domain-like"/>
    <property type="match status" value="1"/>
</dbReference>
<evidence type="ECO:0000313" key="10">
    <source>
        <dbReference type="EMBL" id="KNE69062.1"/>
    </source>
</evidence>
<evidence type="ECO:0000256" key="8">
    <source>
        <dbReference type="SAM" id="Phobius"/>
    </source>
</evidence>
<dbReference type="InterPro" id="IPR013112">
    <property type="entry name" value="FAD-bd_8"/>
</dbReference>
<dbReference type="eggNOG" id="KOG0039">
    <property type="taxonomic scope" value="Eukaryota"/>
</dbReference>
<name>A0A0L0T2Y2_ALLM3</name>
<keyword evidence="3" id="KW-0249">Electron transport</keyword>
<dbReference type="InterPro" id="IPR013121">
    <property type="entry name" value="Fe_red_NAD-bd_6"/>
</dbReference>
<dbReference type="Proteomes" id="UP000054350">
    <property type="component" value="Unassembled WGS sequence"/>
</dbReference>
<feature type="transmembrane region" description="Helical" evidence="8">
    <location>
        <begin position="168"/>
        <end position="188"/>
    </location>
</feature>
<dbReference type="InterPro" id="IPR017938">
    <property type="entry name" value="Riboflavin_synthase-like_b-brl"/>
</dbReference>
<evidence type="ECO:0000256" key="1">
    <source>
        <dbReference type="ARBA" id="ARBA00004141"/>
    </source>
</evidence>
<evidence type="ECO:0000256" key="4">
    <source>
        <dbReference type="ARBA" id="ARBA00022989"/>
    </source>
</evidence>
<evidence type="ECO:0000256" key="5">
    <source>
        <dbReference type="ARBA" id="ARBA00023002"/>
    </source>
</evidence>
<dbReference type="Gene3D" id="3.40.50.80">
    <property type="entry name" value="Nucleotide-binding domain of ferredoxin-NADP reductase (FNR) module"/>
    <property type="match status" value="1"/>
</dbReference>
<dbReference type="SFLD" id="SFLDG01168">
    <property type="entry name" value="Ferric_reductase_subgroup_(FRE"/>
    <property type="match status" value="1"/>
</dbReference>
<dbReference type="STRING" id="578462.A0A0L0T2Y2"/>
<dbReference type="GO" id="GO:0006952">
    <property type="term" value="P:defense response"/>
    <property type="evidence" value="ECO:0007669"/>
    <property type="project" value="TreeGrafter"/>
</dbReference>
<reference evidence="11" key="2">
    <citation type="submission" date="2009-11" db="EMBL/GenBank/DDBJ databases">
        <title>The Genome Sequence of Allomyces macrogynus strain ATCC 38327.</title>
        <authorList>
            <consortium name="The Broad Institute Genome Sequencing Platform"/>
            <person name="Russ C."/>
            <person name="Cuomo C."/>
            <person name="Shea T."/>
            <person name="Young S.K."/>
            <person name="Zeng Q."/>
            <person name="Koehrsen M."/>
            <person name="Haas B."/>
            <person name="Borodovsky M."/>
            <person name="Guigo R."/>
            <person name="Alvarado L."/>
            <person name="Berlin A."/>
            <person name="Borenstein D."/>
            <person name="Chen Z."/>
            <person name="Engels R."/>
            <person name="Freedman E."/>
            <person name="Gellesch M."/>
            <person name="Goldberg J."/>
            <person name="Griggs A."/>
            <person name="Gujja S."/>
            <person name="Heiman D."/>
            <person name="Hepburn T."/>
            <person name="Howarth C."/>
            <person name="Jen D."/>
            <person name="Larson L."/>
            <person name="Lewis B."/>
            <person name="Mehta T."/>
            <person name="Park D."/>
            <person name="Pearson M."/>
            <person name="Roberts A."/>
            <person name="Saif S."/>
            <person name="Shenoy N."/>
            <person name="Sisk P."/>
            <person name="Stolte C."/>
            <person name="Sykes S."/>
            <person name="Walk T."/>
            <person name="White J."/>
            <person name="Yandava C."/>
            <person name="Burger G."/>
            <person name="Gray M.W."/>
            <person name="Holland P.W.H."/>
            <person name="King N."/>
            <person name="Lang F.B.F."/>
            <person name="Roger A.J."/>
            <person name="Ruiz-Trillo I."/>
            <person name="Lander E."/>
            <person name="Nusbaum C."/>
        </authorList>
    </citation>
    <scope>NUCLEOTIDE SEQUENCE [LARGE SCALE GENOMIC DNA]</scope>
    <source>
        <strain evidence="11">ATCC 38327</strain>
    </source>
</reference>
<feature type="domain" description="FAD-binding FR-type" evidence="9">
    <location>
        <begin position="225"/>
        <end position="332"/>
    </location>
</feature>
<dbReference type="Gene3D" id="2.40.30.10">
    <property type="entry name" value="Translation factors"/>
    <property type="match status" value="1"/>
</dbReference>
<evidence type="ECO:0000256" key="7">
    <source>
        <dbReference type="ARBA" id="ARBA00023136"/>
    </source>
</evidence>
<dbReference type="InterPro" id="IPR017927">
    <property type="entry name" value="FAD-bd_FR_type"/>
</dbReference>
<proteinExistence type="predicted"/>